<accession>A0A6C0PAP4</accession>
<dbReference type="InterPro" id="IPR036291">
    <property type="entry name" value="NAD(P)-bd_dom_sf"/>
</dbReference>
<protein>
    <submittedName>
        <fullName evidence="4">Gfo/Idh/MocA family oxidoreductase</fullName>
    </submittedName>
</protein>
<dbReference type="GO" id="GO:0000166">
    <property type="term" value="F:nucleotide binding"/>
    <property type="evidence" value="ECO:0007669"/>
    <property type="project" value="InterPro"/>
</dbReference>
<gene>
    <name evidence="4" type="ORF">GZH47_31940</name>
</gene>
<geneLocation type="plasmid" evidence="4 5">
    <name>unnamed1</name>
</geneLocation>
<feature type="domain" description="Gfo/Idh/MocA-like oxidoreductase N-terminal" evidence="2">
    <location>
        <begin position="7"/>
        <end position="124"/>
    </location>
</feature>
<keyword evidence="5" id="KW-1185">Reference proteome</keyword>
<dbReference type="KEGG" id="prz:GZH47_31940"/>
<dbReference type="Proteomes" id="UP000479114">
    <property type="component" value="Plasmid unnamed1"/>
</dbReference>
<dbReference type="InterPro" id="IPR000683">
    <property type="entry name" value="Gfo/Idh/MocA-like_OxRdtase_N"/>
</dbReference>
<organism evidence="4 5">
    <name type="scientific">Paenibacillus rhizovicinus</name>
    <dbReference type="NCBI Taxonomy" id="2704463"/>
    <lineage>
        <taxon>Bacteria</taxon>
        <taxon>Bacillati</taxon>
        <taxon>Bacillota</taxon>
        <taxon>Bacilli</taxon>
        <taxon>Bacillales</taxon>
        <taxon>Paenibacillaceae</taxon>
        <taxon>Paenibacillus</taxon>
    </lineage>
</organism>
<dbReference type="Gene3D" id="3.40.50.720">
    <property type="entry name" value="NAD(P)-binding Rossmann-like Domain"/>
    <property type="match status" value="1"/>
</dbReference>
<evidence type="ECO:0000259" key="3">
    <source>
        <dbReference type="Pfam" id="PF22725"/>
    </source>
</evidence>
<dbReference type="SUPFAM" id="SSF51735">
    <property type="entry name" value="NAD(P)-binding Rossmann-fold domains"/>
    <property type="match status" value="1"/>
</dbReference>
<dbReference type="InterPro" id="IPR050463">
    <property type="entry name" value="Gfo/Idh/MocA_oxidrdct_glycsds"/>
</dbReference>
<evidence type="ECO:0000313" key="5">
    <source>
        <dbReference type="Proteomes" id="UP000479114"/>
    </source>
</evidence>
<reference evidence="4 5" key="1">
    <citation type="submission" date="2020-02" db="EMBL/GenBank/DDBJ databases">
        <title>Paenibacillus sp. nov., isolated from rhizosphere soil of tomato.</title>
        <authorList>
            <person name="Weon H.-Y."/>
            <person name="Lee S.A."/>
        </authorList>
    </citation>
    <scope>NUCLEOTIDE SEQUENCE [LARGE SCALE GENOMIC DNA]</scope>
    <source>
        <strain evidence="4 5">14171R-81</strain>
        <plasmid evidence="4 5">unnamed1</plasmid>
    </source>
</reference>
<evidence type="ECO:0000256" key="1">
    <source>
        <dbReference type="ARBA" id="ARBA00023002"/>
    </source>
</evidence>
<feature type="domain" description="GFO/IDH/MocA-like oxidoreductase" evidence="3">
    <location>
        <begin position="161"/>
        <end position="242"/>
    </location>
</feature>
<dbReference type="InterPro" id="IPR055170">
    <property type="entry name" value="GFO_IDH_MocA-like_dom"/>
</dbReference>
<keyword evidence="4" id="KW-0614">Plasmid</keyword>
<dbReference type="AlphaFoldDB" id="A0A6C0PAP4"/>
<dbReference type="PANTHER" id="PTHR43818">
    <property type="entry name" value="BCDNA.GH03377"/>
    <property type="match status" value="1"/>
</dbReference>
<name>A0A6C0PAP4_9BACL</name>
<dbReference type="EMBL" id="CP048287">
    <property type="protein sequence ID" value="QHW35506.1"/>
    <property type="molecule type" value="Genomic_DNA"/>
</dbReference>
<dbReference type="SUPFAM" id="SSF55347">
    <property type="entry name" value="Glyceraldehyde-3-phosphate dehydrogenase-like, C-terminal domain"/>
    <property type="match status" value="1"/>
</dbReference>
<dbReference type="RefSeq" id="WP_162645652.1">
    <property type="nucleotide sequence ID" value="NZ_CP048287.1"/>
</dbReference>
<dbReference type="Pfam" id="PF22725">
    <property type="entry name" value="GFO_IDH_MocA_C3"/>
    <property type="match status" value="1"/>
</dbReference>
<sequence>MTDRRYQVAFIGCGGRAREHAPAFVADSRCRVSALVDLNAEAAENLKRDFSFDADVYTDYRKMLEEQKPDIAVITLWTPLHLPVFRDCVEAGVRAVLSEKPMAPTWGDSLEMASIAERTGCQLTFCHQRRFASGNRQVREWIRQEVFGDILRMDLYSWPNLLDCGTHTIDQALSFLSEAEAEWVLGAVDASDPLEWFNVKAETMAFGTIALRSGVRATLSVGVPGADMGAGVRLFGTKGFIEVGWDGEIGKYVLYDEPARKLEVPEPKPGEQMVGVVRNAVDCLVTGEEPELSYKKALRATEIIFAFYESVRQRGRISLPLYDLYGVTDNPFVSMLESGELGRRQSNAE</sequence>
<keyword evidence="1" id="KW-0560">Oxidoreductase</keyword>
<dbReference type="Gene3D" id="3.30.360.10">
    <property type="entry name" value="Dihydrodipicolinate Reductase, domain 2"/>
    <property type="match status" value="1"/>
</dbReference>
<dbReference type="PANTHER" id="PTHR43818:SF11">
    <property type="entry name" value="BCDNA.GH03377"/>
    <property type="match status" value="1"/>
</dbReference>
<evidence type="ECO:0000313" key="4">
    <source>
        <dbReference type="EMBL" id="QHW35506.1"/>
    </source>
</evidence>
<dbReference type="Pfam" id="PF01408">
    <property type="entry name" value="GFO_IDH_MocA"/>
    <property type="match status" value="1"/>
</dbReference>
<evidence type="ECO:0000259" key="2">
    <source>
        <dbReference type="Pfam" id="PF01408"/>
    </source>
</evidence>
<proteinExistence type="predicted"/>
<dbReference type="GO" id="GO:0016491">
    <property type="term" value="F:oxidoreductase activity"/>
    <property type="evidence" value="ECO:0007669"/>
    <property type="project" value="UniProtKB-KW"/>
</dbReference>